<feature type="compositionally biased region" description="Polar residues" evidence="7">
    <location>
        <begin position="857"/>
        <end position="871"/>
    </location>
</feature>
<dbReference type="PROSITE" id="PS00657">
    <property type="entry name" value="FORK_HEAD_1"/>
    <property type="match status" value="1"/>
</dbReference>
<dbReference type="InterPro" id="IPR036390">
    <property type="entry name" value="WH_DNA-bd_sf"/>
</dbReference>
<dbReference type="InterPro" id="IPR032801">
    <property type="entry name" value="PXL2A/B/C"/>
</dbReference>
<dbReference type="STRING" id="1093900.A0A507AZ93"/>
<dbReference type="CDD" id="cd02970">
    <property type="entry name" value="PRX_like2"/>
    <property type="match status" value="1"/>
</dbReference>
<comment type="caution">
    <text evidence="10">The sequence shown here is derived from an EMBL/GenBank/DDBJ whole genome shotgun (WGS) entry which is preliminary data.</text>
</comment>
<dbReference type="Pfam" id="PF00498">
    <property type="entry name" value="FHA"/>
    <property type="match status" value="1"/>
</dbReference>
<dbReference type="Proteomes" id="UP000319257">
    <property type="component" value="Unassembled WGS sequence"/>
</dbReference>
<dbReference type="PROSITE" id="PS50039">
    <property type="entry name" value="FORK_HEAD_3"/>
    <property type="match status" value="1"/>
</dbReference>
<gene>
    <name evidence="10" type="ORF">E0L32_007231</name>
</gene>
<feature type="region of interest" description="Disordered" evidence="7">
    <location>
        <begin position="269"/>
        <end position="363"/>
    </location>
</feature>
<keyword evidence="2" id="KW-0805">Transcription regulation</keyword>
<dbReference type="PANTHER" id="PTHR45881:SF1">
    <property type="entry name" value="FORK HEAD PROTEIN HOMOLOG 2"/>
    <property type="match status" value="1"/>
</dbReference>
<name>A0A507AZ93_9PEZI</name>
<dbReference type="InParanoid" id="A0A507AZ93"/>
<dbReference type="RefSeq" id="XP_030993827.1">
    <property type="nucleotide sequence ID" value="XM_031141952.1"/>
</dbReference>
<keyword evidence="4" id="KW-0804">Transcription</keyword>
<feature type="domain" description="Fork-head" evidence="9">
    <location>
        <begin position="632"/>
        <end position="728"/>
    </location>
</feature>
<evidence type="ECO:0000256" key="2">
    <source>
        <dbReference type="ARBA" id="ARBA00023015"/>
    </source>
</evidence>
<feature type="region of interest" description="Disordered" evidence="7">
    <location>
        <begin position="720"/>
        <end position="874"/>
    </location>
</feature>
<evidence type="ECO:0000256" key="6">
    <source>
        <dbReference type="PROSITE-ProRule" id="PRU00089"/>
    </source>
</evidence>
<dbReference type="Pfam" id="PF13911">
    <property type="entry name" value="AhpC-TSA_2"/>
    <property type="match status" value="1"/>
</dbReference>
<dbReference type="InterPro" id="IPR036249">
    <property type="entry name" value="Thioredoxin-like_sf"/>
</dbReference>
<dbReference type="SMART" id="SM00240">
    <property type="entry name" value="FHA"/>
    <property type="match status" value="1"/>
</dbReference>
<evidence type="ECO:0000256" key="3">
    <source>
        <dbReference type="ARBA" id="ARBA00023125"/>
    </source>
</evidence>
<evidence type="ECO:0000256" key="4">
    <source>
        <dbReference type="ARBA" id="ARBA00023163"/>
    </source>
</evidence>
<reference evidence="10 11" key="1">
    <citation type="submission" date="2019-06" db="EMBL/GenBank/DDBJ databases">
        <title>Draft genome sequence of the filamentous fungus Phialemoniopsis curvata isolated from diesel fuel.</title>
        <authorList>
            <person name="Varaljay V.A."/>
            <person name="Lyon W.J."/>
            <person name="Crouch A.L."/>
            <person name="Drake C.E."/>
            <person name="Hollomon J.M."/>
            <person name="Nadeau L.J."/>
            <person name="Nunn H.S."/>
            <person name="Stevenson B.S."/>
            <person name="Bojanowski C.L."/>
            <person name="Crookes-Goodson W.J."/>
        </authorList>
    </citation>
    <scope>NUCLEOTIDE SEQUENCE [LARGE SCALE GENOMIC DNA]</scope>
    <source>
        <strain evidence="10 11">D216</strain>
    </source>
</reference>
<evidence type="ECO:0000313" key="10">
    <source>
        <dbReference type="EMBL" id="TPX12116.1"/>
    </source>
</evidence>
<dbReference type="FunFam" id="1.10.10.10:FF:000030">
    <property type="entry name" value="Forkhead box protein K2"/>
    <property type="match status" value="1"/>
</dbReference>
<dbReference type="PRINTS" id="PR00053">
    <property type="entry name" value="FORKHEAD"/>
</dbReference>
<dbReference type="PROSITE" id="PS00658">
    <property type="entry name" value="FORK_HEAD_2"/>
    <property type="match status" value="1"/>
</dbReference>
<proteinExistence type="predicted"/>
<dbReference type="Gene3D" id="2.60.200.20">
    <property type="match status" value="1"/>
</dbReference>
<feature type="compositionally biased region" description="Polar residues" evidence="7">
    <location>
        <begin position="828"/>
        <end position="842"/>
    </location>
</feature>
<dbReference type="CDD" id="cd22701">
    <property type="entry name" value="FHA_FKH1-like"/>
    <property type="match status" value="1"/>
</dbReference>
<feature type="compositionally biased region" description="Polar residues" evidence="7">
    <location>
        <begin position="540"/>
        <end position="567"/>
    </location>
</feature>
<feature type="compositionally biased region" description="Polar residues" evidence="7">
    <location>
        <begin position="731"/>
        <end position="745"/>
    </location>
</feature>
<keyword evidence="11" id="KW-1185">Reference proteome</keyword>
<comment type="subcellular location">
    <subcellularLocation>
        <location evidence="1 6">Nucleus</location>
    </subcellularLocation>
</comment>
<feature type="compositionally biased region" description="Basic and acidic residues" evidence="7">
    <location>
        <begin position="314"/>
        <end position="328"/>
    </location>
</feature>
<dbReference type="SUPFAM" id="SSF52833">
    <property type="entry name" value="Thioredoxin-like"/>
    <property type="match status" value="1"/>
</dbReference>
<dbReference type="CDD" id="cd00059">
    <property type="entry name" value="FH_FOX"/>
    <property type="match status" value="1"/>
</dbReference>
<dbReference type="InterPro" id="IPR008984">
    <property type="entry name" value="SMAD_FHA_dom_sf"/>
</dbReference>
<feature type="DNA-binding region" description="Fork-head" evidence="6">
    <location>
        <begin position="632"/>
        <end position="728"/>
    </location>
</feature>
<evidence type="ECO:0000259" key="8">
    <source>
        <dbReference type="PROSITE" id="PS50006"/>
    </source>
</evidence>
<dbReference type="Gene3D" id="3.40.30.10">
    <property type="entry name" value="Glutaredoxin"/>
    <property type="match status" value="1"/>
</dbReference>
<feature type="domain" description="FHA" evidence="8">
    <location>
        <begin position="424"/>
        <end position="492"/>
    </location>
</feature>
<evidence type="ECO:0000256" key="1">
    <source>
        <dbReference type="ARBA" id="ARBA00004123"/>
    </source>
</evidence>
<dbReference type="SUPFAM" id="SSF49879">
    <property type="entry name" value="SMAD/FHA domain"/>
    <property type="match status" value="1"/>
</dbReference>
<sequence>MSAALSAIGGALQREFQSFKSPPAKEVSEVPKVGDQAPVTQKLRLPSDKPSVVVFLRHCGCPFAEKAFKQLTTLSSRHASTLHCVAVSHSSKEVTDKWIVDVGGEWEVDVVIDEERDVYAAWGLGLSSVWYAMGPKTLYSVYRAGVDEGIWNRPTESGSRWQTGGAFAVGADGKIMWAHVSSSASDVPDFEEVARLLEGDEEVTKPQQTPSNPRCRTPEIHLRHHIRLPSTAIPAAPAPSSAFEIASVTPVAKKRAALTLPCHEWSAPLAAIDNSPPPHPGQDIGSREPHASVISRQDQKKKMPSPAKRSSQRTRRDSRREPSTDRPDTSSPSRPAKRRKQIESSPHDTVEEEGSSLLADSSGINLNDDVVTRVTSHLHSPAGQLVQSSRDHSNAIHEANKEGVQAYAKIAACDWTYYVTKLIVNIGRSSEPQSQQPPGYDPEDDDEYVHIDLGPSKMISRQHAVIFFNSKDEEWVLTVKGRNGLKINGQPLKLNESQPLVSGQVIEIGNIEMMFVLPLETAPLRIDEEYLRRAGLPKTEFTTSPIPGSRNLRPNSAGESSINTPRSTLPRGQPFQQPIAPAPPDYKRPGTPPSARSRATVSQKSPQFKEAGTMLMNPNDVDLSLDENKHLKPQYSYAQMITQAIMNTPDGKLNLSGIYSFIMENYSYYKHQQAAGWQNSIRHNLSLNKAFEKVPRSTEEPGKGMKWYILPDYKDDMVRNAFKGGRGGHRGSSNPSSPNQLNYVNQGPKEMAARDHGSTRKRKVSPSGSPQPRSALRDPQMTPDRSSRRLLPGQSSLTADGSPLPRSRKPVPNSAPPSEADTAPRSPTLASSYMQEEGSSFVTPAPHRVHPKLAPPSTAQRPSQHMPTSSPAPFWKYADIGSTPLKSAQFDLSPSRPLAGLVQSSSPPPAANKSPIQSPSRPSRVEPPQPAAAQEAPSVPEVEEDRGFDLTKGFQSIGSYHAPVGRGLSVATAMNGNP</sequence>
<dbReference type="GO" id="GO:0000981">
    <property type="term" value="F:DNA-binding transcription factor activity, RNA polymerase II-specific"/>
    <property type="evidence" value="ECO:0007669"/>
    <property type="project" value="TreeGrafter"/>
</dbReference>
<feature type="region of interest" description="Disordered" evidence="7">
    <location>
        <begin position="889"/>
        <end position="948"/>
    </location>
</feature>
<dbReference type="Gene3D" id="1.10.10.10">
    <property type="entry name" value="Winged helix-like DNA-binding domain superfamily/Winged helix DNA-binding domain"/>
    <property type="match status" value="1"/>
</dbReference>
<feature type="compositionally biased region" description="Low complexity" evidence="7">
    <location>
        <begin position="931"/>
        <end position="940"/>
    </location>
</feature>
<dbReference type="Pfam" id="PF00250">
    <property type="entry name" value="Forkhead"/>
    <property type="match status" value="1"/>
</dbReference>
<feature type="region of interest" description="Disordered" evidence="7">
    <location>
        <begin position="539"/>
        <end position="605"/>
    </location>
</feature>
<dbReference type="InterPro" id="IPR030456">
    <property type="entry name" value="TF_fork_head_CS_2"/>
</dbReference>
<dbReference type="InterPro" id="IPR036388">
    <property type="entry name" value="WH-like_DNA-bd_sf"/>
</dbReference>
<dbReference type="GO" id="GO:0005634">
    <property type="term" value="C:nucleus"/>
    <property type="evidence" value="ECO:0007669"/>
    <property type="project" value="UniProtKB-SubCell"/>
</dbReference>
<dbReference type="AlphaFoldDB" id="A0A507AZ93"/>
<dbReference type="InterPro" id="IPR018122">
    <property type="entry name" value="TF_fork_head_CS_1"/>
</dbReference>
<keyword evidence="3 6" id="KW-0238">DNA-binding</keyword>
<dbReference type="EMBL" id="SKBQ01000043">
    <property type="protein sequence ID" value="TPX12116.1"/>
    <property type="molecule type" value="Genomic_DNA"/>
</dbReference>
<accession>A0A507AZ93</accession>
<evidence type="ECO:0000256" key="7">
    <source>
        <dbReference type="SAM" id="MobiDB-lite"/>
    </source>
</evidence>
<dbReference type="OrthoDB" id="5954824at2759"/>
<dbReference type="PANTHER" id="PTHR45881">
    <property type="entry name" value="CHECKPOINT SUPPRESSOR 1-LIKE, ISOFORM A-RELATED"/>
    <property type="match status" value="1"/>
</dbReference>
<evidence type="ECO:0000256" key="5">
    <source>
        <dbReference type="ARBA" id="ARBA00023242"/>
    </source>
</evidence>
<protein>
    <submittedName>
        <fullName evidence="10">Uncharacterized protein</fullName>
    </submittedName>
</protein>
<keyword evidence="5 6" id="KW-0539">Nucleus</keyword>
<organism evidence="10 11">
    <name type="scientific">Thyridium curvatum</name>
    <dbReference type="NCBI Taxonomy" id="1093900"/>
    <lineage>
        <taxon>Eukaryota</taxon>
        <taxon>Fungi</taxon>
        <taxon>Dikarya</taxon>
        <taxon>Ascomycota</taxon>
        <taxon>Pezizomycotina</taxon>
        <taxon>Sordariomycetes</taxon>
        <taxon>Sordariomycetidae</taxon>
        <taxon>Thyridiales</taxon>
        <taxon>Thyridiaceae</taxon>
        <taxon>Thyridium</taxon>
    </lineage>
</organism>
<evidence type="ECO:0000313" key="11">
    <source>
        <dbReference type="Proteomes" id="UP000319257"/>
    </source>
</evidence>
<dbReference type="SUPFAM" id="SSF46785">
    <property type="entry name" value="Winged helix' DNA-binding domain"/>
    <property type="match status" value="1"/>
</dbReference>
<dbReference type="SMART" id="SM00339">
    <property type="entry name" value="FH"/>
    <property type="match status" value="1"/>
</dbReference>
<dbReference type="InterPro" id="IPR001766">
    <property type="entry name" value="Fork_head_dom"/>
</dbReference>
<dbReference type="GeneID" id="41974678"/>
<dbReference type="InterPro" id="IPR000253">
    <property type="entry name" value="FHA_dom"/>
</dbReference>
<dbReference type="GO" id="GO:0000978">
    <property type="term" value="F:RNA polymerase II cis-regulatory region sequence-specific DNA binding"/>
    <property type="evidence" value="ECO:0007669"/>
    <property type="project" value="TreeGrafter"/>
</dbReference>
<dbReference type="PROSITE" id="PS50006">
    <property type="entry name" value="FHA_DOMAIN"/>
    <property type="match status" value="1"/>
</dbReference>
<evidence type="ECO:0000259" key="9">
    <source>
        <dbReference type="PROSITE" id="PS50039"/>
    </source>
</evidence>